<dbReference type="FunFam" id="3.30.160.60:FF:000100">
    <property type="entry name" value="Zinc finger 45-like"/>
    <property type="match status" value="1"/>
</dbReference>
<dbReference type="PROSITE" id="PS00028">
    <property type="entry name" value="ZINC_FINGER_C2H2_1"/>
    <property type="match status" value="5"/>
</dbReference>
<dbReference type="InterPro" id="IPR036236">
    <property type="entry name" value="Znf_C2H2_sf"/>
</dbReference>
<feature type="domain" description="C2H2-type" evidence="11">
    <location>
        <begin position="165"/>
        <end position="192"/>
    </location>
</feature>
<dbReference type="PROSITE" id="PS50157">
    <property type="entry name" value="ZINC_FINGER_C2H2_2"/>
    <property type="match status" value="5"/>
</dbReference>
<comment type="subcellular location">
    <subcellularLocation>
        <location evidence="2">Nucleus</location>
    </subcellularLocation>
</comment>
<evidence type="ECO:0000256" key="3">
    <source>
        <dbReference type="ARBA" id="ARBA00022723"/>
    </source>
</evidence>
<dbReference type="OMA" id="SNLFKHM"/>
<keyword evidence="6" id="KW-0862">Zinc</keyword>
<evidence type="ECO:0000259" key="11">
    <source>
        <dbReference type="PROSITE" id="PS50157"/>
    </source>
</evidence>
<dbReference type="SUPFAM" id="SSF57667">
    <property type="entry name" value="beta-beta-alpha zinc fingers"/>
    <property type="match status" value="3"/>
</dbReference>
<evidence type="ECO:0000256" key="4">
    <source>
        <dbReference type="ARBA" id="ARBA00022737"/>
    </source>
</evidence>
<keyword evidence="13" id="KW-1185">Reference proteome</keyword>
<evidence type="ECO:0000256" key="5">
    <source>
        <dbReference type="ARBA" id="ARBA00022771"/>
    </source>
</evidence>
<comment type="function">
    <text evidence="1">May be involved in transcriptional regulation.</text>
</comment>
<name>A0A8C0YQ44_CYPCA</name>
<dbReference type="GO" id="GO:0000981">
    <property type="term" value="F:DNA-binding transcription factor activity, RNA polymerase II-specific"/>
    <property type="evidence" value="ECO:0007669"/>
    <property type="project" value="TreeGrafter"/>
</dbReference>
<dbReference type="GO" id="GO:0003677">
    <property type="term" value="F:DNA binding"/>
    <property type="evidence" value="ECO:0007669"/>
    <property type="project" value="UniProtKB-KW"/>
</dbReference>
<keyword evidence="10" id="KW-0539">Nucleus</keyword>
<keyword evidence="4" id="KW-0677">Repeat</keyword>
<keyword evidence="8" id="KW-0238">DNA-binding</keyword>
<dbReference type="Gene3D" id="3.30.160.60">
    <property type="entry name" value="Classic Zinc Finger"/>
    <property type="match status" value="5"/>
</dbReference>
<dbReference type="PANTHER" id="PTHR24394">
    <property type="entry name" value="ZINC FINGER PROTEIN"/>
    <property type="match status" value="1"/>
</dbReference>
<dbReference type="GO" id="GO:0008270">
    <property type="term" value="F:zinc ion binding"/>
    <property type="evidence" value="ECO:0007669"/>
    <property type="project" value="UniProtKB-KW"/>
</dbReference>
<dbReference type="Pfam" id="PF13465">
    <property type="entry name" value="zf-H2C2_2"/>
    <property type="match status" value="1"/>
</dbReference>
<accession>A0A8C0YQ44</accession>
<evidence type="ECO:0000256" key="7">
    <source>
        <dbReference type="ARBA" id="ARBA00023015"/>
    </source>
</evidence>
<dbReference type="FunFam" id="3.30.160.60:FF:000097">
    <property type="entry name" value="Zinc finger protein"/>
    <property type="match status" value="1"/>
</dbReference>
<dbReference type="PANTHER" id="PTHR24394:SF44">
    <property type="entry name" value="ZINC FINGER PROTEIN 271-LIKE"/>
    <property type="match status" value="1"/>
</dbReference>
<evidence type="ECO:0000256" key="9">
    <source>
        <dbReference type="ARBA" id="ARBA00023163"/>
    </source>
</evidence>
<sequence>MEFIKEESEDVKIEETLRVKQEDTETQTDLKPLKEECIVPNETEEKGQYETHHDFKREEEYFSWPQIKETFSQKTAHKTGTKSYVTPFHCENNFHEHGNLKVHTGGKSFPCQQCGVSFTHKGNLTVHMRVHTGEKPYTCPECGKSFDQNRNLKVHMRVHTGERNYVCHQCGKRFRRKGNLNKHMRIHTREKLYTCSQCGESFDLQGRFEEHMKVHAGEKPFTCQQCGKSFTQVSNRNRHMRKLHSIFSTQS</sequence>
<evidence type="ECO:0000256" key="10">
    <source>
        <dbReference type="ARBA" id="ARBA00023242"/>
    </source>
</evidence>
<feature type="domain" description="C2H2-type" evidence="11">
    <location>
        <begin position="109"/>
        <end position="136"/>
    </location>
</feature>
<dbReference type="FunFam" id="3.30.160.60:FF:000328">
    <property type="entry name" value="Zinc finger protein 1079"/>
    <property type="match status" value="2"/>
</dbReference>
<dbReference type="Proteomes" id="UP001108240">
    <property type="component" value="Unplaced"/>
</dbReference>
<organism evidence="12 13">
    <name type="scientific">Cyprinus carpio carpio</name>
    <dbReference type="NCBI Taxonomy" id="630221"/>
    <lineage>
        <taxon>Eukaryota</taxon>
        <taxon>Metazoa</taxon>
        <taxon>Chordata</taxon>
        <taxon>Craniata</taxon>
        <taxon>Vertebrata</taxon>
        <taxon>Euteleostomi</taxon>
        <taxon>Actinopterygii</taxon>
        <taxon>Neopterygii</taxon>
        <taxon>Teleostei</taxon>
        <taxon>Ostariophysi</taxon>
        <taxon>Cypriniformes</taxon>
        <taxon>Cyprinidae</taxon>
        <taxon>Cyprininae</taxon>
        <taxon>Cyprinus</taxon>
    </lineage>
</organism>
<proteinExistence type="predicted"/>
<evidence type="ECO:0000256" key="1">
    <source>
        <dbReference type="ARBA" id="ARBA00003767"/>
    </source>
</evidence>
<evidence type="ECO:0000256" key="6">
    <source>
        <dbReference type="ARBA" id="ARBA00022833"/>
    </source>
</evidence>
<feature type="domain" description="C2H2-type" evidence="11">
    <location>
        <begin position="193"/>
        <end position="220"/>
    </location>
</feature>
<feature type="domain" description="C2H2-type" evidence="11">
    <location>
        <begin position="137"/>
        <end position="164"/>
    </location>
</feature>
<protein>
    <recommendedName>
        <fullName evidence="11">C2H2-type domain-containing protein</fullName>
    </recommendedName>
</protein>
<evidence type="ECO:0000313" key="12">
    <source>
        <dbReference type="Ensembl" id="ENSCCRP00000012719.2"/>
    </source>
</evidence>
<keyword evidence="3" id="KW-0479">Metal-binding</keyword>
<dbReference type="GeneTree" id="ENSGT01150000286981"/>
<reference evidence="12" key="1">
    <citation type="submission" date="2025-08" db="UniProtKB">
        <authorList>
            <consortium name="Ensembl"/>
        </authorList>
    </citation>
    <scope>IDENTIFICATION</scope>
</reference>
<feature type="domain" description="C2H2-type" evidence="11">
    <location>
        <begin position="221"/>
        <end position="245"/>
    </location>
</feature>
<dbReference type="Ensembl" id="ENSCCRT00000013940.2">
    <property type="protein sequence ID" value="ENSCCRP00000012719.2"/>
    <property type="gene ID" value="ENSCCRG00000061195.1"/>
</dbReference>
<reference evidence="12" key="2">
    <citation type="submission" date="2025-09" db="UniProtKB">
        <authorList>
            <consortium name="Ensembl"/>
        </authorList>
    </citation>
    <scope>IDENTIFICATION</scope>
</reference>
<evidence type="ECO:0000313" key="13">
    <source>
        <dbReference type="Proteomes" id="UP001108240"/>
    </source>
</evidence>
<dbReference type="AlphaFoldDB" id="A0A8C0YQ44"/>
<dbReference type="InterPro" id="IPR013087">
    <property type="entry name" value="Znf_C2H2_type"/>
</dbReference>
<dbReference type="GO" id="GO:0005634">
    <property type="term" value="C:nucleus"/>
    <property type="evidence" value="ECO:0007669"/>
    <property type="project" value="UniProtKB-SubCell"/>
</dbReference>
<evidence type="ECO:0000256" key="8">
    <source>
        <dbReference type="ARBA" id="ARBA00023125"/>
    </source>
</evidence>
<keyword evidence="5" id="KW-0863">Zinc-finger</keyword>
<keyword evidence="7" id="KW-0805">Transcription regulation</keyword>
<accession>A0A8C1RDT8</accession>
<evidence type="ECO:0000256" key="2">
    <source>
        <dbReference type="ARBA" id="ARBA00004123"/>
    </source>
</evidence>
<keyword evidence="9" id="KW-0804">Transcription</keyword>
<dbReference type="Pfam" id="PF00096">
    <property type="entry name" value="zf-C2H2"/>
    <property type="match status" value="3"/>
</dbReference>
<dbReference type="SMART" id="SM00355">
    <property type="entry name" value="ZnF_C2H2"/>
    <property type="match status" value="5"/>
</dbReference>
<dbReference type="FunFam" id="3.30.160.60:FF:002343">
    <property type="entry name" value="Zinc finger protein 33A"/>
    <property type="match status" value="1"/>
</dbReference>